<protein>
    <submittedName>
        <fullName evidence="6">LysR family transcriptional regulator</fullName>
    </submittedName>
</protein>
<gene>
    <name evidence="6" type="ORF">JQN84_24820</name>
</gene>
<dbReference type="InterPro" id="IPR005119">
    <property type="entry name" value="LysR_subst-bd"/>
</dbReference>
<dbReference type="PANTHER" id="PTHR30346">
    <property type="entry name" value="TRANSCRIPTIONAL DUAL REGULATOR HCAR-RELATED"/>
    <property type="match status" value="1"/>
</dbReference>
<dbReference type="SUPFAM" id="SSF53850">
    <property type="entry name" value="Periplasmic binding protein-like II"/>
    <property type="match status" value="1"/>
</dbReference>
<dbReference type="Pfam" id="PF03466">
    <property type="entry name" value="LysR_substrate"/>
    <property type="match status" value="1"/>
</dbReference>
<keyword evidence="7" id="KW-1185">Reference proteome</keyword>
<feature type="domain" description="HTH lysR-type" evidence="5">
    <location>
        <begin position="1"/>
        <end position="58"/>
    </location>
</feature>
<accession>A0ABS2JHR2</accession>
<comment type="similarity">
    <text evidence="1">Belongs to the LysR transcriptional regulatory family.</text>
</comment>
<dbReference type="Proteomes" id="UP000809587">
    <property type="component" value="Unassembled WGS sequence"/>
</dbReference>
<dbReference type="EMBL" id="JAFEUO010000007">
    <property type="protein sequence ID" value="MBM7085751.1"/>
    <property type="molecule type" value="Genomic_DNA"/>
</dbReference>
<reference evidence="6 7" key="1">
    <citation type="submission" date="2021-02" db="EMBL/GenBank/DDBJ databases">
        <authorList>
            <person name="Lee D.-H."/>
        </authorList>
    </citation>
    <scope>NUCLEOTIDE SEQUENCE [LARGE SCALE GENOMIC DNA]</scope>
    <source>
        <strain evidence="6 7">MMS20-R2-29</strain>
    </source>
</reference>
<evidence type="ECO:0000256" key="3">
    <source>
        <dbReference type="ARBA" id="ARBA00023125"/>
    </source>
</evidence>
<dbReference type="PROSITE" id="PS50931">
    <property type="entry name" value="HTH_LYSR"/>
    <property type="match status" value="1"/>
</dbReference>
<evidence type="ECO:0000259" key="5">
    <source>
        <dbReference type="PROSITE" id="PS50931"/>
    </source>
</evidence>
<proteinExistence type="inferred from homology"/>
<dbReference type="PANTHER" id="PTHR30346:SF0">
    <property type="entry name" value="HCA OPERON TRANSCRIPTIONAL ACTIVATOR HCAR"/>
    <property type="match status" value="1"/>
</dbReference>
<keyword evidence="2" id="KW-0805">Transcription regulation</keyword>
<dbReference type="InterPro" id="IPR036390">
    <property type="entry name" value="WH_DNA-bd_sf"/>
</dbReference>
<evidence type="ECO:0000256" key="2">
    <source>
        <dbReference type="ARBA" id="ARBA00023015"/>
    </source>
</evidence>
<comment type="caution">
    <text evidence="6">The sequence shown here is derived from an EMBL/GenBank/DDBJ whole genome shotgun (WGS) entry which is preliminary data.</text>
</comment>
<evidence type="ECO:0000313" key="7">
    <source>
        <dbReference type="Proteomes" id="UP000809587"/>
    </source>
</evidence>
<dbReference type="SUPFAM" id="SSF46785">
    <property type="entry name" value="Winged helix' DNA-binding domain"/>
    <property type="match status" value="1"/>
</dbReference>
<dbReference type="Gene3D" id="3.40.190.10">
    <property type="entry name" value="Periplasmic binding protein-like II"/>
    <property type="match status" value="2"/>
</dbReference>
<dbReference type="Gene3D" id="1.10.10.10">
    <property type="entry name" value="Winged helix-like DNA-binding domain superfamily/Winged helix DNA-binding domain"/>
    <property type="match status" value="1"/>
</dbReference>
<sequence>MESRALRYFVAVAEELNFTRAARRLGIAAPALSRAVAGLETDLGVRLFARTTRSVRLTEVGALLLADARAALVALDAATLRARRAAGVTDGRLVLAVKADVEAGLLEDVLAAYATEPAAVPVEVVFTGWREQPRLLRAGEADVAIVVEPFDTDGLDVEPLLREPQLLALPAGHPLAGSPRLRLADVEAGHRPAVPGAHVYVRHGEQRPPFGDMVQMLRQIELGRMVALLPASVAARNARPQLTWRPVEDAPEAAFAVAWPQHSHSLAVAAFVRIATAVAADRPADACTLRATGATDSGQVRVVP</sequence>
<name>A0ABS2JHR2_9ACTN</name>
<evidence type="ECO:0000256" key="1">
    <source>
        <dbReference type="ARBA" id="ARBA00009437"/>
    </source>
</evidence>
<keyword evidence="4" id="KW-0804">Transcription</keyword>
<dbReference type="InterPro" id="IPR036388">
    <property type="entry name" value="WH-like_DNA-bd_sf"/>
</dbReference>
<keyword evidence="3" id="KW-0238">DNA-binding</keyword>
<dbReference type="InterPro" id="IPR000847">
    <property type="entry name" value="LysR_HTH_N"/>
</dbReference>
<dbReference type="Pfam" id="PF00126">
    <property type="entry name" value="HTH_1"/>
    <property type="match status" value="1"/>
</dbReference>
<evidence type="ECO:0000256" key="4">
    <source>
        <dbReference type="ARBA" id="ARBA00023163"/>
    </source>
</evidence>
<dbReference type="PRINTS" id="PR00039">
    <property type="entry name" value="HTHLYSR"/>
</dbReference>
<evidence type="ECO:0000313" key="6">
    <source>
        <dbReference type="EMBL" id="MBM7085751.1"/>
    </source>
</evidence>
<organism evidence="6 7">
    <name type="scientific">Micromonospora humidisoli</name>
    <dbReference type="NCBI Taxonomy" id="2807622"/>
    <lineage>
        <taxon>Bacteria</taxon>
        <taxon>Bacillati</taxon>
        <taxon>Actinomycetota</taxon>
        <taxon>Actinomycetes</taxon>
        <taxon>Micromonosporales</taxon>
        <taxon>Micromonosporaceae</taxon>
        <taxon>Micromonospora</taxon>
    </lineage>
</organism>